<keyword evidence="2" id="KW-1185">Reference proteome</keyword>
<evidence type="ECO:0000313" key="2">
    <source>
        <dbReference type="Proteomes" id="UP001302812"/>
    </source>
</evidence>
<protein>
    <submittedName>
        <fullName evidence="1">Uncharacterized protein</fullName>
    </submittedName>
</protein>
<evidence type="ECO:0000313" key="1">
    <source>
        <dbReference type="EMBL" id="KAK4108854.1"/>
    </source>
</evidence>
<dbReference type="GeneID" id="89933566"/>
<proteinExistence type="predicted"/>
<organism evidence="1 2">
    <name type="scientific">Canariomyces notabilis</name>
    <dbReference type="NCBI Taxonomy" id="2074819"/>
    <lineage>
        <taxon>Eukaryota</taxon>
        <taxon>Fungi</taxon>
        <taxon>Dikarya</taxon>
        <taxon>Ascomycota</taxon>
        <taxon>Pezizomycotina</taxon>
        <taxon>Sordariomycetes</taxon>
        <taxon>Sordariomycetidae</taxon>
        <taxon>Sordariales</taxon>
        <taxon>Chaetomiaceae</taxon>
        <taxon>Canariomyces</taxon>
    </lineage>
</organism>
<comment type="caution">
    <text evidence="1">The sequence shown here is derived from an EMBL/GenBank/DDBJ whole genome shotgun (WGS) entry which is preliminary data.</text>
</comment>
<reference evidence="1" key="1">
    <citation type="journal article" date="2023" name="Mol. Phylogenet. Evol.">
        <title>Genome-scale phylogeny and comparative genomics of the fungal order Sordariales.</title>
        <authorList>
            <person name="Hensen N."/>
            <person name="Bonometti L."/>
            <person name="Westerberg I."/>
            <person name="Brannstrom I.O."/>
            <person name="Guillou S."/>
            <person name="Cros-Aarteil S."/>
            <person name="Calhoun S."/>
            <person name="Haridas S."/>
            <person name="Kuo A."/>
            <person name="Mondo S."/>
            <person name="Pangilinan J."/>
            <person name="Riley R."/>
            <person name="LaButti K."/>
            <person name="Andreopoulos B."/>
            <person name="Lipzen A."/>
            <person name="Chen C."/>
            <person name="Yan M."/>
            <person name="Daum C."/>
            <person name="Ng V."/>
            <person name="Clum A."/>
            <person name="Steindorff A."/>
            <person name="Ohm R.A."/>
            <person name="Martin F."/>
            <person name="Silar P."/>
            <person name="Natvig D.O."/>
            <person name="Lalanne C."/>
            <person name="Gautier V."/>
            <person name="Ament-Velasquez S.L."/>
            <person name="Kruys A."/>
            <person name="Hutchinson M.I."/>
            <person name="Powell A.J."/>
            <person name="Barry K."/>
            <person name="Miller A.N."/>
            <person name="Grigoriev I.V."/>
            <person name="Debuchy R."/>
            <person name="Gladieux P."/>
            <person name="Hiltunen Thoren M."/>
            <person name="Johannesson H."/>
        </authorList>
    </citation>
    <scope>NUCLEOTIDE SEQUENCE</scope>
    <source>
        <strain evidence="1">CBS 508.74</strain>
    </source>
</reference>
<dbReference type="EMBL" id="MU853360">
    <property type="protein sequence ID" value="KAK4108854.1"/>
    <property type="molecule type" value="Genomic_DNA"/>
</dbReference>
<dbReference type="AlphaFoldDB" id="A0AAN6T9C4"/>
<dbReference type="RefSeq" id="XP_064666424.1">
    <property type="nucleotide sequence ID" value="XM_064809442.1"/>
</dbReference>
<accession>A0AAN6T9C4</accession>
<dbReference type="Proteomes" id="UP001302812">
    <property type="component" value="Unassembled WGS sequence"/>
</dbReference>
<sequence length="194" mass="22162">MDPAGRESRDPLRSIRHLIGETLYRLTLAQNLQTNIRYALWMITFSWCLHTRSRHTASLKRLYLASYRSCWLLQVCSAGTCKHKSITAGSSIRPCGRRLHTSYWYPGVTVKNSSPYVQYHEIYGATARVSLRYSKSTGSGRIHCPGAKHDCKWEVGVKCEPTYADRRPNRRYPFSLSSSLPARLHPSTEAVMPK</sequence>
<reference evidence="1" key="2">
    <citation type="submission" date="2023-05" db="EMBL/GenBank/DDBJ databases">
        <authorList>
            <consortium name="Lawrence Berkeley National Laboratory"/>
            <person name="Steindorff A."/>
            <person name="Hensen N."/>
            <person name="Bonometti L."/>
            <person name="Westerberg I."/>
            <person name="Brannstrom I.O."/>
            <person name="Guillou S."/>
            <person name="Cros-Aarteil S."/>
            <person name="Calhoun S."/>
            <person name="Haridas S."/>
            <person name="Kuo A."/>
            <person name="Mondo S."/>
            <person name="Pangilinan J."/>
            <person name="Riley R."/>
            <person name="Labutti K."/>
            <person name="Andreopoulos B."/>
            <person name="Lipzen A."/>
            <person name="Chen C."/>
            <person name="Yanf M."/>
            <person name="Daum C."/>
            <person name="Ng V."/>
            <person name="Clum A."/>
            <person name="Ohm R."/>
            <person name="Martin F."/>
            <person name="Silar P."/>
            <person name="Natvig D."/>
            <person name="Lalanne C."/>
            <person name="Gautier V."/>
            <person name="Ament-Velasquez S.L."/>
            <person name="Kruys A."/>
            <person name="Hutchinson M.I."/>
            <person name="Powell A.J."/>
            <person name="Barry K."/>
            <person name="Miller A.N."/>
            <person name="Grigoriev I.V."/>
            <person name="Debuchy R."/>
            <person name="Gladieux P."/>
            <person name="Thoren M.H."/>
            <person name="Johannesson H."/>
        </authorList>
    </citation>
    <scope>NUCLEOTIDE SEQUENCE</scope>
    <source>
        <strain evidence="1">CBS 508.74</strain>
    </source>
</reference>
<name>A0AAN6T9C4_9PEZI</name>
<gene>
    <name evidence="1" type="ORF">N656DRAFT_377285</name>
</gene>